<protein>
    <submittedName>
        <fullName evidence="2">Uncharacterized protein</fullName>
    </submittedName>
</protein>
<keyword evidence="1" id="KW-1133">Transmembrane helix</keyword>
<reference evidence="2 3" key="1">
    <citation type="journal article" date="2016" name="PLoS ONE">
        <title>Sequence Assembly of Yarrowia lipolytica Strain W29/CLIB89 Shows Transposable Element Diversity.</title>
        <authorList>
            <person name="Magnan C."/>
            <person name="Yu J."/>
            <person name="Chang I."/>
            <person name="Jahn E."/>
            <person name="Kanomata Y."/>
            <person name="Wu J."/>
            <person name="Zeller M."/>
            <person name="Oakes M."/>
            <person name="Baldi P."/>
            <person name="Sandmeyer S."/>
        </authorList>
    </citation>
    <scope>NUCLEOTIDE SEQUENCE [LARGE SCALE GENOMIC DNA]</scope>
    <source>
        <strain evidence="3">CLIB89(W29)</strain>
    </source>
</reference>
<feature type="transmembrane region" description="Helical" evidence="1">
    <location>
        <begin position="15"/>
        <end position="37"/>
    </location>
</feature>
<accession>A0A1D8N5F3</accession>
<name>A0A1D8N5F3_YARLL</name>
<organism evidence="2 3">
    <name type="scientific">Yarrowia lipolytica</name>
    <name type="common">Candida lipolytica</name>
    <dbReference type="NCBI Taxonomy" id="4952"/>
    <lineage>
        <taxon>Eukaryota</taxon>
        <taxon>Fungi</taxon>
        <taxon>Dikarya</taxon>
        <taxon>Ascomycota</taxon>
        <taxon>Saccharomycotina</taxon>
        <taxon>Dipodascomycetes</taxon>
        <taxon>Dipodascales</taxon>
        <taxon>Dipodascales incertae sedis</taxon>
        <taxon>Yarrowia</taxon>
    </lineage>
</organism>
<proteinExistence type="predicted"/>
<keyword evidence="1" id="KW-0812">Transmembrane</keyword>
<dbReference type="AlphaFoldDB" id="A0A1D8N5F3"/>
<dbReference type="RefSeq" id="XP_068137977.1">
    <property type="nucleotide sequence ID" value="XM_068281876.1"/>
</dbReference>
<keyword evidence="1" id="KW-0472">Membrane</keyword>
<sequence>MKSPVPNDHSDTNNISLQLSSCSNMWTCIFLCTCLAADMRNADLFVYLLWSIPLFSTIITMQFDPKLPTPQLAATPQTNIYIFPTHRDNRVPVIRVFIYVHQTYMV</sequence>
<dbReference type="GeneID" id="94582541"/>
<dbReference type="EMBL" id="CP017553">
    <property type="protein sequence ID" value="AOW00859.1"/>
    <property type="molecule type" value="Genomic_DNA"/>
</dbReference>
<evidence type="ECO:0000256" key="1">
    <source>
        <dbReference type="SAM" id="Phobius"/>
    </source>
</evidence>
<dbReference type="VEuPathDB" id="FungiDB:YALI1_A19798g"/>
<evidence type="ECO:0000313" key="3">
    <source>
        <dbReference type="Proteomes" id="UP000182444"/>
    </source>
</evidence>
<gene>
    <name evidence="2" type="ORF">YALI1_A19798g</name>
</gene>
<dbReference type="Proteomes" id="UP000182444">
    <property type="component" value="Chromosome 1A"/>
</dbReference>
<feature type="transmembrane region" description="Helical" evidence="1">
    <location>
        <begin position="44"/>
        <end position="63"/>
    </location>
</feature>
<evidence type="ECO:0000313" key="2">
    <source>
        <dbReference type="EMBL" id="AOW00859.1"/>
    </source>
</evidence>